<organism evidence="1 2">
    <name type="scientific">Paenibacillus algicola</name>
    <dbReference type="NCBI Taxonomy" id="2565926"/>
    <lineage>
        <taxon>Bacteria</taxon>
        <taxon>Bacillati</taxon>
        <taxon>Bacillota</taxon>
        <taxon>Bacilli</taxon>
        <taxon>Bacillales</taxon>
        <taxon>Paenibacillaceae</taxon>
        <taxon>Paenibacillus</taxon>
    </lineage>
</organism>
<accession>A0A4P8XPT4</accession>
<dbReference type="EMBL" id="CP040396">
    <property type="protein sequence ID" value="QCT02409.1"/>
    <property type="molecule type" value="Genomic_DNA"/>
</dbReference>
<evidence type="ECO:0000313" key="1">
    <source>
        <dbReference type="EMBL" id="QCT02409.1"/>
    </source>
</evidence>
<dbReference type="KEGG" id="palo:E6C60_1694"/>
<dbReference type="AlphaFoldDB" id="A0A4P8XPT4"/>
<proteinExistence type="predicted"/>
<evidence type="ECO:0000313" key="2">
    <source>
        <dbReference type="Proteomes" id="UP000300879"/>
    </source>
</evidence>
<keyword evidence="2" id="KW-1185">Reference proteome</keyword>
<dbReference type="RefSeq" id="WP_175415250.1">
    <property type="nucleotide sequence ID" value="NZ_CP040396.1"/>
</dbReference>
<protein>
    <submittedName>
        <fullName evidence="1">Uncharacterized protein</fullName>
    </submittedName>
</protein>
<reference evidence="1 2" key="1">
    <citation type="submission" date="2019-05" db="EMBL/GenBank/DDBJ databases">
        <authorList>
            <person name="Chen C."/>
        </authorList>
    </citation>
    <scope>NUCLEOTIDE SEQUENCE [LARGE SCALE GENOMIC DNA]</scope>
    <source>
        <strain evidence="1 2">HB172198</strain>
    </source>
</reference>
<sequence length="50" mass="5669">MNRIPVVLIADDDPEIRDVLHIYLSILHNFIFNAKTAGFTRIKADPVASF</sequence>
<dbReference type="Proteomes" id="UP000300879">
    <property type="component" value="Chromosome"/>
</dbReference>
<name>A0A4P8XPT4_9BACL</name>
<gene>
    <name evidence="1" type="ORF">E6C60_1694</name>
</gene>